<evidence type="ECO:0000256" key="4">
    <source>
        <dbReference type="ARBA" id="ARBA00022741"/>
    </source>
</evidence>
<dbReference type="PROSITE" id="PS00107">
    <property type="entry name" value="PROTEIN_KINASE_ATP"/>
    <property type="match status" value="1"/>
</dbReference>
<dbReference type="Gene3D" id="1.10.510.10">
    <property type="entry name" value="Transferase(Phosphotransferase) domain 1"/>
    <property type="match status" value="2"/>
</dbReference>
<dbReference type="PANTHER" id="PTHR45998:SF2">
    <property type="entry name" value="SERINE_THREONINE-PROTEIN KINASE 16"/>
    <property type="match status" value="1"/>
</dbReference>
<evidence type="ECO:0000256" key="6">
    <source>
        <dbReference type="ARBA" id="ARBA00022840"/>
    </source>
</evidence>
<reference evidence="12 13" key="1">
    <citation type="submission" date="2021-06" db="EMBL/GenBank/DDBJ databases">
        <authorList>
            <person name="Kallberg Y."/>
            <person name="Tangrot J."/>
            <person name="Rosling A."/>
        </authorList>
    </citation>
    <scope>NUCLEOTIDE SEQUENCE [LARGE SCALE GENOMIC DNA]</scope>
    <source>
        <strain evidence="12 13">120-4 pot B 10/14</strain>
    </source>
</reference>
<evidence type="ECO:0000256" key="2">
    <source>
        <dbReference type="ARBA" id="ARBA00022527"/>
    </source>
</evidence>
<name>A0ABN7VAH5_GIGMA</name>
<evidence type="ECO:0000313" key="13">
    <source>
        <dbReference type="Proteomes" id="UP000789901"/>
    </source>
</evidence>
<dbReference type="InterPro" id="IPR011009">
    <property type="entry name" value="Kinase-like_dom_sf"/>
</dbReference>
<evidence type="ECO:0000256" key="5">
    <source>
        <dbReference type="ARBA" id="ARBA00022777"/>
    </source>
</evidence>
<accession>A0ABN7VAH5</accession>
<dbReference type="Pfam" id="PF00069">
    <property type="entry name" value="Pkinase"/>
    <property type="match status" value="2"/>
</dbReference>
<dbReference type="EMBL" id="CAJVQB010011208">
    <property type="protein sequence ID" value="CAG8745967.1"/>
    <property type="molecule type" value="Genomic_DNA"/>
</dbReference>
<dbReference type="PROSITE" id="PS00108">
    <property type="entry name" value="PROTEIN_KINASE_ST"/>
    <property type="match status" value="1"/>
</dbReference>
<protein>
    <recommendedName>
        <fullName evidence="1">non-specific serine/threonine protein kinase</fullName>
        <ecNumber evidence="1">2.7.11.1</ecNumber>
    </recommendedName>
</protein>
<evidence type="ECO:0000256" key="10">
    <source>
        <dbReference type="RuleBase" id="RU000304"/>
    </source>
</evidence>
<evidence type="ECO:0000256" key="9">
    <source>
        <dbReference type="PROSITE-ProRule" id="PRU10141"/>
    </source>
</evidence>
<keyword evidence="4 9" id="KW-0547">Nucleotide-binding</keyword>
<comment type="catalytic activity">
    <reaction evidence="7">
        <text>L-threonyl-[protein] + ATP = O-phospho-L-threonyl-[protein] + ADP + H(+)</text>
        <dbReference type="Rhea" id="RHEA:46608"/>
        <dbReference type="Rhea" id="RHEA-COMP:11060"/>
        <dbReference type="Rhea" id="RHEA-COMP:11605"/>
        <dbReference type="ChEBI" id="CHEBI:15378"/>
        <dbReference type="ChEBI" id="CHEBI:30013"/>
        <dbReference type="ChEBI" id="CHEBI:30616"/>
        <dbReference type="ChEBI" id="CHEBI:61977"/>
        <dbReference type="ChEBI" id="CHEBI:456216"/>
        <dbReference type="EC" id="2.7.11.1"/>
    </reaction>
</comment>
<keyword evidence="2 10" id="KW-0723">Serine/threonine-protein kinase</keyword>
<dbReference type="InterPro" id="IPR052239">
    <property type="entry name" value="Ser/Thr-specific_kinases"/>
</dbReference>
<evidence type="ECO:0000256" key="1">
    <source>
        <dbReference type="ARBA" id="ARBA00012513"/>
    </source>
</evidence>
<dbReference type="InterPro" id="IPR008271">
    <property type="entry name" value="Ser/Thr_kinase_AS"/>
</dbReference>
<evidence type="ECO:0000313" key="12">
    <source>
        <dbReference type="EMBL" id="CAG8745967.1"/>
    </source>
</evidence>
<feature type="binding site" evidence="9">
    <location>
        <position position="61"/>
    </location>
    <ligand>
        <name>ATP</name>
        <dbReference type="ChEBI" id="CHEBI:30616"/>
    </ligand>
</feature>
<dbReference type="PROSITE" id="PS50011">
    <property type="entry name" value="PROTEIN_KINASE_DOM"/>
    <property type="match status" value="1"/>
</dbReference>
<keyword evidence="13" id="KW-1185">Reference proteome</keyword>
<evidence type="ECO:0000256" key="3">
    <source>
        <dbReference type="ARBA" id="ARBA00022679"/>
    </source>
</evidence>
<dbReference type="SUPFAM" id="SSF56112">
    <property type="entry name" value="Protein kinase-like (PK-like)"/>
    <property type="match status" value="1"/>
</dbReference>
<keyword evidence="3" id="KW-0808">Transferase</keyword>
<dbReference type="SMART" id="SM00220">
    <property type="entry name" value="S_TKc"/>
    <property type="match status" value="1"/>
</dbReference>
<evidence type="ECO:0000256" key="8">
    <source>
        <dbReference type="ARBA" id="ARBA00048679"/>
    </source>
</evidence>
<evidence type="ECO:0000259" key="11">
    <source>
        <dbReference type="PROSITE" id="PS50011"/>
    </source>
</evidence>
<gene>
    <name evidence="12" type="ORF">GMARGA_LOCUS15874</name>
</gene>
<proteinExistence type="inferred from homology"/>
<dbReference type="Proteomes" id="UP000789901">
    <property type="component" value="Unassembled WGS sequence"/>
</dbReference>
<comment type="similarity">
    <text evidence="10">Belongs to the protein kinase superfamily.</text>
</comment>
<comment type="caution">
    <text evidence="12">The sequence shown here is derived from an EMBL/GenBank/DDBJ whole genome shotgun (WGS) entry which is preliminary data.</text>
</comment>
<evidence type="ECO:0000256" key="7">
    <source>
        <dbReference type="ARBA" id="ARBA00047899"/>
    </source>
</evidence>
<dbReference type="EC" id="2.7.11.1" evidence="1"/>
<dbReference type="InterPro" id="IPR017441">
    <property type="entry name" value="Protein_kinase_ATP_BS"/>
</dbReference>
<organism evidence="12 13">
    <name type="scientific">Gigaspora margarita</name>
    <dbReference type="NCBI Taxonomy" id="4874"/>
    <lineage>
        <taxon>Eukaryota</taxon>
        <taxon>Fungi</taxon>
        <taxon>Fungi incertae sedis</taxon>
        <taxon>Mucoromycota</taxon>
        <taxon>Glomeromycotina</taxon>
        <taxon>Glomeromycetes</taxon>
        <taxon>Diversisporales</taxon>
        <taxon>Gigasporaceae</taxon>
        <taxon>Gigaspora</taxon>
    </lineage>
</organism>
<dbReference type="InterPro" id="IPR000719">
    <property type="entry name" value="Prot_kinase_dom"/>
</dbReference>
<comment type="catalytic activity">
    <reaction evidence="8">
        <text>L-seryl-[protein] + ATP = O-phospho-L-seryl-[protein] + ADP + H(+)</text>
        <dbReference type="Rhea" id="RHEA:17989"/>
        <dbReference type="Rhea" id="RHEA-COMP:9863"/>
        <dbReference type="Rhea" id="RHEA-COMP:11604"/>
        <dbReference type="ChEBI" id="CHEBI:15378"/>
        <dbReference type="ChEBI" id="CHEBI:29999"/>
        <dbReference type="ChEBI" id="CHEBI:30616"/>
        <dbReference type="ChEBI" id="CHEBI:83421"/>
        <dbReference type="ChEBI" id="CHEBI:456216"/>
        <dbReference type="EC" id="2.7.11.1"/>
    </reaction>
</comment>
<keyword evidence="6 9" id="KW-0067">ATP-binding</keyword>
<dbReference type="PANTHER" id="PTHR45998">
    <property type="entry name" value="SERINE/THREONINE-PROTEIN KINASE 16"/>
    <property type="match status" value="1"/>
</dbReference>
<sequence>MSSIFSSVRDTLYSITSCCFPNPTLYINRRTFKVIRLLGEGGFSFVYLVQDASTGRLFALKQIRCPLGGDSVKDAMKEVEMYRLFQHENIIKVIDSCVVPDKDNSKIVYIFLPYYKNGNLQDAINKNSLEGKQFPETDMLKIFRGICYAVGALHNYKLPSVQKMEYANGSALPNGDINNNVPTQIAPTQPQVEEDIVPFAHRDIKPGNILMSDDMTPVLMDFGSLIRARIKVDNRINALRQQELAAEKSTISYRAPELFDVKTNVELNEKSLGCTLYAMAYGKSPFENNLNEQGGSIALAVLNNQYKLPSIESDMYEISYSQDFRNLISFLLTVDPKDRPNIDQVIKRVDSLIEQLDTRN</sequence>
<keyword evidence="5" id="KW-0418">Kinase</keyword>
<feature type="domain" description="Protein kinase" evidence="11">
    <location>
        <begin position="32"/>
        <end position="353"/>
    </location>
</feature>